<evidence type="ECO:0000256" key="9">
    <source>
        <dbReference type="ARBA" id="ARBA00048925"/>
    </source>
</evidence>
<dbReference type="InterPro" id="IPR011009">
    <property type="entry name" value="Kinase-like_dom_sf"/>
</dbReference>
<keyword evidence="13" id="KW-1185">Reference proteome</keyword>
<accession>A0ABV8ZSX4</accession>
<dbReference type="PANTHER" id="PTHR21310:SF41">
    <property type="entry name" value="3'-PHOSPHOTRANSFERASE, PUTATIVE-RELATED"/>
    <property type="match status" value="1"/>
</dbReference>
<evidence type="ECO:0000256" key="8">
    <source>
        <dbReference type="ARBA" id="ARBA00023251"/>
    </source>
</evidence>
<feature type="domain" description="Aminoglycoside phosphotransferase" evidence="11">
    <location>
        <begin position="27"/>
        <end position="255"/>
    </location>
</feature>
<dbReference type="PANTHER" id="PTHR21310">
    <property type="entry name" value="AMINOGLYCOSIDE PHOSPHOTRANSFERASE-RELATED-RELATED"/>
    <property type="match status" value="1"/>
</dbReference>
<evidence type="ECO:0000256" key="7">
    <source>
        <dbReference type="ARBA" id="ARBA00022840"/>
    </source>
</evidence>
<dbReference type="CDD" id="cd05150">
    <property type="entry name" value="APH"/>
    <property type="match status" value="1"/>
</dbReference>
<evidence type="ECO:0000313" key="13">
    <source>
        <dbReference type="Proteomes" id="UP001595999"/>
    </source>
</evidence>
<evidence type="ECO:0000256" key="6">
    <source>
        <dbReference type="ARBA" id="ARBA00022777"/>
    </source>
</evidence>
<keyword evidence="8 10" id="KW-0046">Antibiotic resistance</keyword>
<dbReference type="EC" id="2.7.1.95" evidence="2"/>
<sequence>MTQQDNTLSPPAAWRERLDGYAWTRQNDGDSNAAVFRLQAPGQPALFAKTEAAGPLAELDGEIARLRWLADNGLPCAQVLDATRCAGRDWALLSAVPGKNLLDCGLEPEATVRIIADALLCLHRLPVAGCPFDHRADARIAAARQRLEAGCVDAEDFDEERLGQTPAAVFAQLLASRPQREDLVLTHGDACLPNLLAEDGRFSGFIDCGRLGVADRHQDLALAARDIATELGPRWVSPFLLRYGIQPDPSRIAFYQLLDEFF</sequence>
<dbReference type="Gene3D" id="3.30.200.20">
    <property type="entry name" value="Phosphorylase Kinase, domain 1"/>
    <property type="match status" value="1"/>
</dbReference>
<name>A0ABV8ZSX4_9NEIS</name>
<gene>
    <name evidence="12" type="ORF">ACFO0R_10485</name>
</gene>
<protein>
    <recommendedName>
        <fullName evidence="3">Aminoglycoside 3'-phosphotransferase</fullName>
        <ecNumber evidence="2">2.7.1.95</ecNumber>
    </recommendedName>
</protein>
<dbReference type="InterPro" id="IPR024165">
    <property type="entry name" value="Kan/Strep_kinase"/>
</dbReference>
<dbReference type="NCBIfam" id="NF032898">
    <property type="entry name" value="APH_3p_II"/>
    <property type="match status" value="1"/>
</dbReference>
<dbReference type="InterPro" id="IPR051678">
    <property type="entry name" value="AGP_Transferase"/>
</dbReference>
<keyword evidence="5 10" id="KW-0547">Nucleotide-binding</keyword>
<comment type="similarity">
    <text evidence="1 10">Belongs to the aminoglycoside phosphotransferase family.</text>
</comment>
<dbReference type="InterPro" id="IPR002575">
    <property type="entry name" value="Aminoglycoside_PTrfase"/>
</dbReference>
<comment type="catalytic activity">
    <reaction evidence="9">
        <text>kanamycin A + ATP = kanamycin 3'-phosphate + ADP + H(+)</text>
        <dbReference type="Rhea" id="RHEA:24256"/>
        <dbReference type="ChEBI" id="CHEBI:15378"/>
        <dbReference type="ChEBI" id="CHEBI:30616"/>
        <dbReference type="ChEBI" id="CHEBI:57909"/>
        <dbReference type="ChEBI" id="CHEBI:58214"/>
        <dbReference type="ChEBI" id="CHEBI:456216"/>
        <dbReference type="EC" id="2.7.1.95"/>
    </reaction>
</comment>
<evidence type="ECO:0000256" key="3">
    <source>
        <dbReference type="ARBA" id="ARBA00017903"/>
    </source>
</evidence>
<organism evidence="12 13">
    <name type="scientific">Chromobacterium aquaticum</name>
    <dbReference type="NCBI Taxonomy" id="467180"/>
    <lineage>
        <taxon>Bacteria</taxon>
        <taxon>Pseudomonadati</taxon>
        <taxon>Pseudomonadota</taxon>
        <taxon>Betaproteobacteria</taxon>
        <taxon>Neisseriales</taxon>
        <taxon>Chromobacteriaceae</taxon>
        <taxon>Chromobacterium</taxon>
    </lineage>
</organism>
<evidence type="ECO:0000256" key="10">
    <source>
        <dbReference type="PIRNR" id="PIRNR000706"/>
    </source>
</evidence>
<keyword evidence="6 10" id="KW-0418">Kinase</keyword>
<dbReference type="RefSeq" id="WP_231460943.1">
    <property type="nucleotide sequence ID" value="NZ_JAJOHW010000011.1"/>
</dbReference>
<dbReference type="Gene3D" id="3.90.1200.10">
    <property type="match status" value="1"/>
</dbReference>
<evidence type="ECO:0000256" key="4">
    <source>
        <dbReference type="ARBA" id="ARBA00022679"/>
    </source>
</evidence>
<dbReference type="PIRSF" id="PIRSF000706">
    <property type="entry name" value="Kanamycin_kin"/>
    <property type="match status" value="1"/>
</dbReference>
<dbReference type="SUPFAM" id="SSF56112">
    <property type="entry name" value="Protein kinase-like (PK-like)"/>
    <property type="match status" value="1"/>
</dbReference>
<evidence type="ECO:0000256" key="5">
    <source>
        <dbReference type="ARBA" id="ARBA00022741"/>
    </source>
</evidence>
<evidence type="ECO:0000256" key="2">
    <source>
        <dbReference type="ARBA" id="ARBA00012193"/>
    </source>
</evidence>
<comment type="caution">
    <text evidence="12">The sequence shown here is derived from an EMBL/GenBank/DDBJ whole genome shotgun (WGS) entry which is preliminary data.</text>
</comment>
<evidence type="ECO:0000259" key="11">
    <source>
        <dbReference type="Pfam" id="PF01636"/>
    </source>
</evidence>
<evidence type="ECO:0000313" key="12">
    <source>
        <dbReference type="EMBL" id="MFC4490047.1"/>
    </source>
</evidence>
<proteinExistence type="inferred from homology"/>
<reference evidence="13" key="1">
    <citation type="journal article" date="2019" name="Int. J. Syst. Evol. Microbiol.">
        <title>The Global Catalogue of Microorganisms (GCM) 10K type strain sequencing project: providing services to taxonomists for standard genome sequencing and annotation.</title>
        <authorList>
            <consortium name="The Broad Institute Genomics Platform"/>
            <consortium name="The Broad Institute Genome Sequencing Center for Infectious Disease"/>
            <person name="Wu L."/>
            <person name="Ma J."/>
        </authorList>
    </citation>
    <scope>NUCLEOTIDE SEQUENCE [LARGE SCALE GENOMIC DNA]</scope>
    <source>
        <strain evidence="13">CGMCC 4.7608</strain>
    </source>
</reference>
<dbReference type="Proteomes" id="UP001595999">
    <property type="component" value="Unassembled WGS sequence"/>
</dbReference>
<dbReference type="Pfam" id="PF01636">
    <property type="entry name" value="APH"/>
    <property type="match status" value="1"/>
</dbReference>
<dbReference type="NCBIfam" id="NF033068">
    <property type="entry name" value="APH_3p"/>
    <property type="match status" value="1"/>
</dbReference>
<dbReference type="EMBL" id="JBHSEK010000005">
    <property type="protein sequence ID" value="MFC4490047.1"/>
    <property type="molecule type" value="Genomic_DNA"/>
</dbReference>
<keyword evidence="4 10" id="KW-0808">Transferase</keyword>
<evidence type="ECO:0000256" key="1">
    <source>
        <dbReference type="ARBA" id="ARBA00006219"/>
    </source>
</evidence>
<keyword evidence="7 10" id="KW-0067">ATP-binding</keyword>